<protein>
    <recommendedName>
        <fullName evidence="9">Major facilitator superfamily (MFS) profile domain-containing protein</fullName>
    </recommendedName>
</protein>
<dbReference type="InterPro" id="IPR036259">
    <property type="entry name" value="MFS_trans_sf"/>
</dbReference>
<feature type="transmembrane region" description="Helical" evidence="8">
    <location>
        <begin position="370"/>
        <end position="390"/>
    </location>
</feature>
<evidence type="ECO:0000256" key="8">
    <source>
        <dbReference type="SAM" id="Phobius"/>
    </source>
</evidence>
<dbReference type="PANTHER" id="PTHR23502">
    <property type="entry name" value="MAJOR FACILITATOR SUPERFAMILY"/>
    <property type="match status" value="1"/>
</dbReference>
<dbReference type="PANTHER" id="PTHR23502:SF186">
    <property type="entry name" value="MAJOR FACILITATOR SUPERFAMILY (MFS) PROFILE DOMAIN-CONTAINING PROTEIN"/>
    <property type="match status" value="1"/>
</dbReference>
<comment type="subcellular location">
    <subcellularLocation>
        <location evidence="1">Cell membrane</location>
        <topology evidence="1">Multi-pass membrane protein</topology>
    </subcellularLocation>
</comment>
<evidence type="ECO:0000256" key="5">
    <source>
        <dbReference type="ARBA" id="ARBA00022989"/>
    </source>
</evidence>
<dbReference type="SUPFAM" id="SSF103473">
    <property type="entry name" value="MFS general substrate transporter"/>
    <property type="match status" value="1"/>
</dbReference>
<keyword evidence="5 8" id="KW-1133">Transmembrane helix</keyword>
<feature type="transmembrane region" description="Helical" evidence="8">
    <location>
        <begin position="411"/>
        <end position="432"/>
    </location>
</feature>
<dbReference type="CDD" id="cd17323">
    <property type="entry name" value="MFS_Tpo1_MDR_like"/>
    <property type="match status" value="1"/>
</dbReference>
<evidence type="ECO:0000256" key="3">
    <source>
        <dbReference type="ARBA" id="ARBA00022475"/>
    </source>
</evidence>
<feature type="transmembrane region" description="Helical" evidence="8">
    <location>
        <begin position="506"/>
        <end position="526"/>
    </location>
</feature>
<dbReference type="RefSeq" id="XP_022396286.1">
    <property type="nucleotide sequence ID" value="XM_022549899.1"/>
</dbReference>
<evidence type="ECO:0000256" key="7">
    <source>
        <dbReference type="ARBA" id="ARBA00038459"/>
    </source>
</evidence>
<dbReference type="FunFam" id="1.20.1250.20:FF:000266">
    <property type="entry name" value="MFS multidrug transporter, putative"/>
    <property type="match status" value="1"/>
</dbReference>
<dbReference type="GO" id="GO:0005886">
    <property type="term" value="C:plasma membrane"/>
    <property type="evidence" value="ECO:0007669"/>
    <property type="project" value="UniProtKB-SubCell"/>
</dbReference>
<keyword evidence="2" id="KW-0813">Transport</keyword>
<dbReference type="EMBL" id="KV878916">
    <property type="protein sequence ID" value="OJJ79588.1"/>
    <property type="molecule type" value="Genomic_DNA"/>
</dbReference>
<name>A0A1L9V6P8_ASPGL</name>
<dbReference type="GO" id="GO:0022857">
    <property type="term" value="F:transmembrane transporter activity"/>
    <property type="evidence" value="ECO:0007669"/>
    <property type="project" value="InterPro"/>
</dbReference>
<evidence type="ECO:0000313" key="11">
    <source>
        <dbReference type="Proteomes" id="UP000184300"/>
    </source>
</evidence>
<evidence type="ECO:0000256" key="6">
    <source>
        <dbReference type="ARBA" id="ARBA00023136"/>
    </source>
</evidence>
<sequence>MAAMAETLPMGKMEDAKDPIGPVGRFGSGFGYCSQVRWVLEPIGPRTIPFWRQVFDQGAITQDVLDYTYPGSGTAEDPFVVSWIPNDPRNPMLMPTMRKVGITIVVSTAALAVAVASSAYSGAINQVKEDLNVGTELATLGLSLFVIGFALGPLFWAPLSEFIGRQTPFIFSLGLMTAFLAGCAGAENIQTLVILRFLAGCAGSAPFTNSGGVISDMFQAEQRGLALCLFAAAPFMGPVLGPIIGGFLGMNAGWKWVEGLLAAFSGVLWITMTLLVPETYAPVLLRQRAKRLSTLTGKVYRTKLDIEQEGGVSLKRMFAKALLRPWVLLFREPIVLLLSIYIAIIYGALFMMFAAFPIVYQQGRGWNQGIGGLAFLGIMVGMVFATLYSIPDNKRYLKVSKFFGGFAPPESRLPPVMLAAVCIPIGLFWFAWTNSPSIHWMASIAGCVPFGFGVVLIYLGVLSYLIDSYTVFAASALAANAVARSMFGGIFPLFTTYMYEGLGIHWASSIPAFLTLACMPFPFVFYKYGERIRRRCKYAAESQMFMQQLHAAARDD</sequence>
<proteinExistence type="inferred from homology"/>
<keyword evidence="3" id="KW-1003">Cell membrane</keyword>
<feature type="transmembrane region" description="Helical" evidence="8">
    <location>
        <begin position="226"/>
        <end position="248"/>
    </location>
</feature>
<accession>A0A1L9V6P8</accession>
<feature type="transmembrane region" description="Helical" evidence="8">
    <location>
        <begin position="140"/>
        <end position="157"/>
    </location>
</feature>
<organism evidence="10 11">
    <name type="scientific">Aspergillus glaucus CBS 516.65</name>
    <dbReference type="NCBI Taxonomy" id="1160497"/>
    <lineage>
        <taxon>Eukaryota</taxon>
        <taxon>Fungi</taxon>
        <taxon>Dikarya</taxon>
        <taxon>Ascomycota</taxon>
        <taxon>Pezizomycotina</taxon>
        <taxon>Eurotiomycetes</taxon>
        <taxon>Eurotiomycetidae</taxon>
        <taxon>Eurotiales</taxon>
        <taxon>Aspergillaceae</taxon>
        <taxon>Aspergillus</taxon>
        <taxon>Aspergillus subgen. Aspergillus</taxon>
    </lineage>
</organism>
<keyword evidence="4 8" id="KW-0812">Transmembrane</keyword>
<gene>
    <name evidence="10" type="ORF">ASPGLDRAFT_77463</name>
</gene>
<dbReference type="PROSITE" id="PS50850">
    <property type="entry name" value="MFS"/>
    <property type="match status" value="1"/>
</dbReference>
<evidence type="ECO:0000256" key="1">
    <source>
        <dbReference type="ARBA" id="ARBA00004651"/>
    </source>
</evidence>
<reference evidence="11" key="1">
    <citation type="journal article" date="2017" name="Genome Biol.">
        <title>Comparative genomics reveals high biological diversity and specific adaptations in the industrially and medically important fungal genus Aspergillus.</title>
        <authorList>
            <person name="de Vries R.P."/>
            <person name="Riley R."/>
            <person name="Wiebenga A."/>
            <person name="Aguilar-Osorio G."/>
            <person name="Amillis S."/>
            <person name="Uchima C.A."/>
            <person name="Anderluh G."/>
            <person name="Asadollahi M."/>
            <person name="Askin M."/>
            <person name="Barry K."/>
            <person name="Battaglia E."/>
            <person name="Bayram O."/>
            <person name="Benocci T."/>
            <person name="Braus-Stromeyer S.A."/>
            <person name="Caldana C."/>
            <person name="Canovas D."/>
            <person name="Cerqueira G.C."/>
            <person name="Chen F."/>
            <person name="Chen W."/>
            <person name="Choi C."/>
            <person name="Clum A."/>
            <person name="Dos Santos R.A."/>
            <person name="Damasio A.R."/>
            <person name="Diallinas G."/>
            <person name="Emri T."/>
            <person name="Fekete E."/>
            <person name="Flipphi M."/>
            <person name="Freyberg S."/>
            <person name="Gallo A."/>
            <person name="Gournas C."/>
            <person name="Habgood R."/>
            <person name="Hainaut M."/>
            <person name="Harispe M.L."/>
            <person name="Henrissat B."/>
            <person name="Hilden K.S."/>
            <person name="Hope R."/>
            <person name="Hossain A."/>
            <person name="Karabika E."/>
            <person name="Karaffa L."/>
            <person name="Karanyi Z."/>
            <person name="Krasevec N."/>
            <person name="Kuo A."/>
            <person name="Kusch H."/>
            <person name="LaButti K."/>
            <person name="Lagendijk E.L."/>
            <person name="Lapidus A."/>
            <person name="Levasseur A."/>
            <person name="Lindquist E."/>
            <person name="Lipzen A."/>
            <person name="Logrieco A.F."/>
            <person name="MacCabe A."/>
            <person name="Maekelae M.R."/>
            <person name="Malavazi I."/>
            <person name="Melin P."/>
            <person name="Meyer V."/>
            <person name="Mielnichuk N."/>
            <person name="Miskei M."/>
            <person name="Molnar A.P."/>
            <person name="Mule G."/>
            <person name="Ngan C.Y."/>
            <person name="Orejas M."/>
            <person name="Orosz E."/>
            <person name="Ouedraogo J.P."/>
            <person name="Overkamp K.M."/>
            <person name="Park H.-S."/>
            <person name="Perrone G."/>
            <person name="Piumi F."/>
            <person name="Punt P.J."/>
            <person name="Ram A.F."/>
            <person name="Ramon A."/>
            <person name="Rauscher S."/>
            <person name="Record E."/>
            <person name="Riano-Pachon D.M."/>
            <person name="Robert V."/>
            <person name="Roehrig J."/>
            <person name="Ruller R."/>
            <person name="Salamov A."/>
            <person name="Salih N.S."/>
            <person name="Samson R.A."/>
            <person name="Sandor E."/>
            <person name="Sanguinetti M."/>
            <person name="Schuetze T."/>
            <person name="Sepcic K."/>
            <person name="Shelest E."/>
            <person name="Sherlock G."/>
            <person name="Sophianopoulou V."/>
            <person name="Squina F.M."/>
            <person name="Sun H."/>
            <person name="Susca A."/>
            <person name="Todd R.B."/>
            <person name="Tsang A."/>
            <person name="Unkles S.E."/>
            <person name="van de Wiele N."/>
            <person name="van Rossen-Uffink D."/>
            <person name="Oliveira J.V."/>
            <person name="Vesth T.C."/>
            <person name="Visser J."/>
            <person name="Yu J.-H."/>
            <person name="Zhou M."/>
            <person name="Andersen M.R."/>
            <person name="Archer D.B."/>
            <person name="Baker S.E."/>
            <person name="Benoit I."/>
            <person name="Brakhage A.A."/>
            <person name="Braus G.H."/>
            <person name="Fischer R."/>
            <person name="Frisvad J.C."/>
            <person name="Goldman G.H."/>
            <person name="Houbraken J."/>
            <person name="Oakley B."/>
            <person name="Pocsi I."/>
            <person name="Scazzocchio C."/>
            <person name="Seiboth B."/>
            <person name="vanKuyk P.A."/>
            <person name="Wortman J."/>
            <person name="Dyer P.S."/>
            <person name="Grigoriev I.V."/>
        </authorList>
    </citation>
    <scope>NUCLEOTIDE SEQUENCE [LARGE SCALE GENOMIC DNA]</scope>
    <source>
        <strain evidence="11">CBS 516.65</strain>
    </source>
</reference>
<evidence type="ECO:0000256" key="4">
    <source>
        <dbReference type="ARBA" id="ARBA00022692"/>
    </source>
</evidence>
<dbReference type="InterPro" id="IPR020846">
    <property type="entry name" value="MFS_dom"/>
</dbReference>
<feature type="transmembrane region" description="Helical" evidence="8">
    <location>
        <begin position="334"/>
        <end position="358"/>
    </location>
</feature>
<dbReference type="Gene3D" id="1.20.1250.20">
    <property type="entry name" value="MFS general substrate transporter like domains"/>
    <property type="match status" value="1"/>
</dbReference>
<dbReference type="AlphaFoldDB" id="A0A1L9V6P8"/>
<feature type="transmembrane region" description="Helical" evidence="8">
    <location>
        <begin position="471"/>
        <end position="494"/>
    </location>
</feature>
<comment type="similarity">
    <text evidence="7">Belongs to the major facilitator superfamily. DHA1 family. Polyamines/proton antiporter (TC 2.A.1.2.16) subfamily.</text>
</comment>
<feature type="transmembrane region" description="Helical" evidence="8">
    <location>
        <begin position="169"/>
        <end position="187"/>
    </location>
</feature>
<feature type="transmembrane region" description="Helical" evidence="8">
    <location>
        <begin position="438"/>
        <end position="459"/>
    </location>
</feature>
<dbReference type="Pfam" id="PF07690">
    <property type="entry name" value="MFS_1"/>
    <property type="match status" value="1"/>
</dbReference>
<keyword evidence="6 8" id="KW-0472">Membrane</keyword>
<dbReference type="GeneID" id="34466159"/>
<dbReference type="OrthoDB" id="446368at2759"/>
<feature type="transmembrane region" description="Helical" evidence="8">
    <location>
        <begin position="100"/>
        <end position="120"/>
    </location>
</feature>
<dbReference type="Proteomes" id="UP000184300">
    <property type="component" value="Unassembled WGS sequence"/>
</dbReference>
<dbReference type="STRING" id="1160497.A0A1L9V6P8"/>
<feature type="domain" description="Major facilitator superfamily (MFS) profile" evidence="9">
    <location>
        <begin position="102"/>
        <end position="535"/>
    </location>
</feature>
<feature type="transmembrane region" description="Helical" evidence="8">
    <location>
        <begin position="260"/>
        <end position="281"/>
    </location>
</feature>
<evidence type="ECO:0000313" key="10">
    <source>
        <dbReference type="EMBL" id="OJJ79588.1"/>
    </source>
</evidence>
<evidence type="ECO:0000256" key="2">
    <source>
        <dbReference type="ARBA" id="ARBA00022448"/>
    </source>
</evidence>
<keyword evidence="11" id="KW-1185">Reference proteome</keyword>
<evidence type="ECO:0000259" key="9">
    <source>
        <dbReference type="PROSITE" id="PS50850"/>
    </source>
</evidence>
<dbReference type="InterPro" id="IPR011701">
    <property type="entry name" value="MFS"/>
</dbReference>
<dbReference type="VEuPathDB" id="FungiDB:ASPGLDRAFT_77463"/>